<evidence type="ECO:0000256" key="1">
    <source>
        <dbReference type="SAM" id="MobiDB-lite"/>
    </source>
</evidence>
<comment type="caution">
    <text evidence="2">The sequence shown here is derived from an EMBL/GenBank/DDBJ whole genome shotgun (WGS) entry which is preliminary data.</text>
</comment>
<gene>
    <name evidence="2" type="ORF">RFI_11141</name>
</gene>
<reference evidence="2 3" key="1">
    <citation type="journal article" date="2013" name="Curr. Biol.">
        <title>The Genome of the Foraminiferan Reticulomyxa filosa.</title>
        <authorList>
            <person name="Glockner G."/>
            <person name="Hulsmann N."/>
            <person name="Schleicher M."/>
            <person name="Noegel A.A."/>
            <person name="Eichinger L."/>
            <person name="Gallinger C."/>
            <person name="Pawlowski J."/>
            <person name="Sierra R."/>
            <person name="Euteneuer U."/>
            <person name="Pillet L."/>
            <person name="Moustafa A."/>
            <person name="Platzer M."/>
            <person name="Groth M."/>
            <person name="Szafranski K."/>
            <person name="Schliwa M."/>
        </authorList>
    </citation>
    <scope>NUCLEOTIDE SEQUENCE [LARGE SCALE GENOMIC DNA]</scope>
</reference>
<sequence length="246" mass="28396">MFPNMRNLSVDLPGFSPSQSDPRGNILQDRFRLAEALKADEEEDELADVVEILTGHEGVYTNENDPGAAPTKEAEHIKARKEAKKSAFVWDSTSHYKQSDLFREFSRTDHYFPRIPFIYQIPFSVEEVLLFKMDSLFVHYYLDDSRLVQRLHRLCEKETVSEQASSLAKQGKDLKEDPNKKQVRLKDNDPTSNANKDKDNEGSDISHDSDVEKDAKKGRLQADKTPKVRHKSMLALQGFFFFFFFL</sequence>
<evidence type="ECO:0000313" key="2">
    <source>
        <dbReference type="EMBL" id="ETO25995.1"/>
    </source>
</evidence>
<evidence type="ECO:0000313" key="3">
    <source>
        <dbReference type="Proteomes" id="UP000023152"/>
    </source>
</evidence>
<feature type="non-terminal residue" evidence="2">
    <location>
        <position position="246"/>
    </location>
</feature>
<name>X6NI51_RETFI</name>
<dbReference type="AlphaFoldDB" id="X6NI51"/>
<organism evidence="2 3">
    <name type="scientific">Reticulomyxa filosa</name>
    <dbReference type="NCBI Taxonomy" id="46433"/>
    <lineage>
        <taxon>Eukaryota</taxon>
        <taxon>Sar</taxon>
        <taxon>Rhizaria</taxon>
        <taxon>Retaria</taxon>
        <taxon>Foraminifera</taxon>
        <taxon>Monothalamids</taxon>
        <taxon>Reticulomyxidae</taxon>
        <taxon>Reticulomyxa</taxon>
    </lineage>
</organism>
<proteinExistence type="predicted"/>
<feature type="compositionally biased region" description="Basic and acidic residues" evidence="1">
    <location>
        <begin position="170"/>
        <end position="226"/>
    </location>
</feature>
<accession>X6NI51</accession>
<feature type="region of interest" description="Disordered" evidence="1">
    <location>
        <begin position="1"/>
        <end position="23"/>
    </location>
</feature>
<keyword evidence="3" id="KW-1185">Reference proteome</keyword>
<feature type="region of interest" description="Disordered" evidence="1">
    <location>
        <begin position="165"/>
        <end position="227"/>
    </location>
</feature>
<dbReference type="Proteomes" id="UP000023152">
    <property type="component" value="Unassembled WGS sequence"/>
</dbReference>
<dbReference type="EMBL" id="ASPP01008152">
    <property type="protein sequence ID" value="ETO25995.1"/>
    <property type="molecule type" value="Genomic_DNA"/>
</dbReference>
<protein>
    <submittedName>
        <fullName evidence="2">Uncharacterized protein</fullName>
    </submittedName>
</protein>